<keyword evidence="2 6" id="KW-0238">DNA-binding</keyword>
<accession>A0A1H4H3W6</accession>
<dbReference type="Pfam" id="PF12833">
    <property type="entry name" value="HTH_18"/>
    <property type="match status" value="1"/>
</dbReference>
<dbReference type="PROSITE" id="PS00041">
    <property type="entry name" value="HTH_ARAC_FAMILY_1"/>
    <property type="match status" value="1"/>
</dbReference>
<name>A0A1H4H3W6_9GAMM</name>
<dbReference type="InterPro" id="IPR050204">
    <property type="entry name" value="AraC_XylS_family_regulators"/>
</dbReference>
<dbReference type="InterPro" id="IPR018060">
    <property type="entry name" value="HTH_AraC"/>
</dbReference>
<reference evidence="7" key="1">
    <citation type="submission" date="2016-10" db="EMBL/GenBank/DDBJ databases">
        <authorList>
            <person name="Varghese N."/>
            <person name="Submissions S."/>
        </authorList>
    </citation>
    <scope>NUCLEOTIDE SEQUENCE [LARGE SCALE GENOMIC DNA]</scope>
    <source>
        <strain evidence="7">DSM 11526</strain>
    </source>
</reference>
<dbReference type="GO" id="GO:0043565">
    <property type="term" value="F:sequence-specific DNA binding"/>
    <property type="evidence" value="ECO:0007669"/>
    <property type="project" value="InterPro"/>
</dbReference>
<evidence type="ECO:0000259" key="5">
    <source>
        <dbReference type="PROSITE" id="PS01124"/>
    </source>
</evidence>
<keyword evidence="7" id="KW-1185">Reference proteome</keyword>
<dbReference type="STRING" id="1122198.SAMN02745729_12512"/>
<evidence type="ECO:0000256" key="3">
    <source>
        <dbReference type="ARBA" id="ARBA00023159"/>
    </source>
</evidence>
<dbReference type="Pfam" id="PF14525">
    <property type="entry name" value="AraC_binding_2"/>
    <property type="match status" value="1"/>
</dbReference>
<evidence type="ECO:0000256" key="4">
    <source>
        <dbReference type="ARBA" id="ARBA00023163"/>
    </source>
</evidence>
<dbReference type="InterPro" id="IPR037923">
    <property type="entry name" value="HTH-like"/>
</dbReference>
<evidence type="ECO:0000256" key="2">
    <source>
        <dbReference type="ARBA" id="ARBA00023125"/>
    </source>
</evidence>
<dbReference type="PROSITE" id="PS01124">
    <property type="entry name" value="HTH_ARAC_FAMILY_2"/>
    <property type="match status" value="1"/>
</dbReference>
<dbReference type="RefSeq" id="WP_091828026.1">
    <property type="nucleotide sequence ID" value="NZ_FNRJ01000025.1"/>
</dbReference>
<dbReference type="GO" id="GO:0003700">
    <property type="term" value="F:DNA-binding transcription factor activity"/>
    <property type="evidence" value="ECO:0007669"/>
    <property type="project" value="InterPro"/>
</dbReference>
<dbReference type="SUPFAM" id="SSF51215">
    <property type="entry name" value="Regulatory protein AraC"/>
    <property type="match status" value="1"/>
</dbReference>
<dbReference type="PANTHER" id="PTHR46796">
    <property type="entry name" value="HTH-TYPE TRANSCRIPTIONAL ACTIVATOR RHAS-RELATED"/>
    <property type="match status" value="1"/>
</dbReference>
<evidence type="ECO:0000313" key="6">
    <source>
        <dbReference type="EMBL" id="SEB15722.1"/>
    </source>
</evidence>
<evidence type="ECO:0000256" key="1">
    <source>
        <dbReference type="ARBA" id="ARBA00023015"/>
    </source>
</evidence>
<dbReference type="SUPFAM" id="SSF46689">
    <property type="entry name" value="Homeodomain-like"/>
    <property type="match status" value="1"/>
</dbReference>
<dbReference type="Gene3D" id="1.10.10.60">
    <property type="entry name" value="Homeodomain-like"/>
    <property type="match status" value="1"/>
</dbReference>
<proteinExistence type="predicted"/>
<gene>
    <name evidence="6" type="ORF">SAMN02745729_12512</name>
</gene>
<feature type="domain" description="HTH araC/xylS-type" evidence="5">
    <location>
        <begin position="219"/>
        <end position="319"/>
    </location>
</feature>
<protein>
    <submittedName>
        <fullName evidence="6">AraC-type DNA-binding protein</fullName>
    </submittedName>
</protein>
<sequence>MFSNVLSNAVIFDQAHPLEVSEYVNRHVGHHKLEFADRECSRSPASRLNHRDFAGLGLSSISYGGCVNVRCPELQGIYHFQVVTRGECRWRFRDENLRLFRGQALMMNPGEQMDLTYSEDCEKVIVKVPEELVKEVCLDQTGLVPRSGVRFERRVIELEQSLGFMRLLDALLLEANDTELDLSHLQLPYRDILIRKLLQQFDSNAASGRDLHANDRSFSHLLAYVEANIRDDLSVEELAQVGNVSVRTVYNLFAKYFNVTPKLFIKQSKLKSLREELVSGKAVRNVTEVALDYGFTHLGRFSSDYRKMFGELPSETLRRKR</sequence>
<dbReference type="InterPro" id="IPR018062">
    <property type="entry name" value="HTH_AraC-typ_CS"/>
</dbReference>
<organism evidence="6 7">
    <name type="scientific">Marinobacterium iners DSM 11526</name>
    <dbReference type="NCBI Taxonomy" id="1122198"/>
    <lineage>
        <taxon>Bacteria</taxon>
        <taxon>Pseudomonadati</taxon>
        <taxon>Pseudomonadota</taxon>
        <taxon>Gammaproteobacteria</taxon>
        <taxon>Oceanospirillales</taxon>
        <taxon>Oceanospirillaceae</taxon>
        <taxon>Marinobacterium</taxon>
    </lineage>
</organism>
<dbReference type="PANTHER" id="PTHR46796:SF6">
    <property type="entry name" value="ARAC SUBFAMILY"/>
    <property type="match status" value="1"/>
</dbReference>
<dbReference type="InterPro" id="IPR035418">
    <property type="entry name" value="AraC-bd_2"/>
</dbReference>
<dbReference type="SMART" id="SM00342">
    <property type="entry name" value="HTH_ARAC"/>
    <property type="match status" value="1"/>
</dbReference>
<dbReference type="Proteomes" id="UP000242469">
    <property type="component" value="Unassembled WGS sequence"/>
</dbReference>
<dbReference type="AlphaFoldDB" id="A0A1H4H3W6"/>
<keyword evidence="3" id="KW-0010">Activator</keyword>
<keyword evidence="1" id="KW-0805">Transcription regulation</keyword>
<dbReference type="OrthoDB" id="6003540at2"/>
<dbReference type="EMBL" id="FNRJ01000025">
    <property type="protein sequence ID" value="SEB15722.1"/>
    <property type="molecule type" value="Genomic_DNA"/>
</dbReference>
<keyword evidence="4" id="KW-0804">Transcription</keyword>
<evidence type="ECO:0000313" key="7">
    <source>
        <dbReference type="Proteomes" id="UP000242469"/>
    </source>
</evidence>
<dbReference type="InterPro" id="IPR009057">
    <property type="entry name" value="Homeodomain-like_sf"/>
</dbReference>